<organism evidence="1 2">
    <name type="scientific">Chitiniphilus shinanonensis</name>
    <dbReference type="NCBI Taxonomy" id="553088"/>
    <lineage>
        <taxon>Bacteria</taxon>
        <taxon>Pseudomonadati</taxon>
        <taxon>Pseudomonadota</taxon>
        <taxon>Betaproteobacteria</taxon>
        <taxon>Neisseriales</taxon>
        <taxon>Chitinibacteraceae</taxon>
        <taxon>Chitiniphilus</taxon>
    </lineage>
</organism>
<protein>
    <submittedName>
        <fullName evidence="1">Uncharacterized protein</fullName>
    </submittedName>
</protein>
<name>A0ABQ6BRD8_9NEIS</name>
<sequence>MKWHWPWLRHAATGPHPTATPSWPIARRWPAALGGCGIGLVIGLASAPWLAPEPHAVAATAPLPTWPAPACPTLASAPASRAVAAPTACPPQRDDTAVFAVMPGRPPDPAYLGFEAADDADFPLSPAPFAASAHPALEQGSRP</sequence>
<comment type="caution">
    <text evidence="1">The sequence shown here is derived from an EMBL/GenBank/DDBJ whole genome shotgun (WGS) entry which is preliminary data.</text>
</comment>
<reference evidence="2" key="1">
    <citation type="journal article" date="2019" name="Int. J. Syst. Evol. Microbiol.">
        <title>The Global Catalogue of Microorganisms (GCM) 10K type strain sequencing project: providing services to taxonomists for standard genome sequencing and annotation.</title>
        <authorList>
            <consortium name="The Broad Institute Genomics Platform"/>
            <consortium name="The Broad Institute Genome Sequencing Center for Infectious Disease"/>
            <person name="Wu L."/>
            <person name="Ma J."/>
        </authorList>
    </citation>
    <scope>NUCLEOTIDE SEQUENCE [LARGE SCALE GENOMIC DNA]</scope>
    <source>
        <strain evidence="2">NBRC 104970</strain>
    </source>
</reference>
<gene>
    <name evidence="1" type="ORF">GCM10007860_13750</name>
</gene>
<proteinExistence type="predicted"/>
<accession>A0ABQ6BRD8</accession>
<dbReference type="Proteomes" id="UP001156836">
    <property type="component" value="Unassembled WGS sequence"/>
</dbReference>
<evidence type="ECO:0000313" key="2">
    <source>
        <dbReference type="Proteomes" id="UP001156836"/>
    </source>
</evidence>
<evidence type="ECO:0000313" key="1">
    <source>
        <dbReference type="EMBL" id="GLS04229.1"/>
    </source>
</evidence>
<keyword evidence="2" id="KW-1185">Reference proteome</keyword>
<dbReference type="EMBL" id="BSOZ01000014">
    <property type="protein sequence ID" value="GLS04229.1"/>
    <property type="molecule type" value="Genomic_DNA"/>
</dbReference>